<dbReference type="Proteomes" id="UP000271974">
    <property type="component" value="Unassembled WGS sequence"/>
</dbReference>
<sequence>MMGRMSTAKILAMADRNVGDMKKKLLSRARYVENNSPEPRHTIHMWDMNLAMKEKERLGINFNRSVTMSLESRWEVVNKLTVEFLKEVISLNDQLSEEANKHAKQLLTLILTRAKRLGMVSRMEQMAGLLMHITFYRTVLKAKVEEMQEVTSFLFQCAELMGFTHPTQIMNRYTALKATLN</sequence>
<comment type="caution">
    <text evidence="1">The sequence shown here is derived from an EMBL/GenBank/DDBJ whole genome shotgun (WGS) entry which is preliminary data.</text>
</comment>
<organism evidence="1 2">
    <name type="scientific">Elysia chlorotica</name>
    <name type="common">Eastern emerald elysia</name>
    <name type="synonym">Sea slug</name>
    <dbReference type="NCBI Taxonomy" id="188477"/>
    <lineage>
        <taxon>Eukaryota</taxon>
        <taxon>Metazoa</taxon>
        <taxon>Spiralia</taxon>
        <taxon>Lophotrochozoa</taxon>
        <taxon>Mollusca</taxon>
        <taxon>Gastropoda</taxon>
        <taxon>Heterobranchia</taxon>
        <taxon>Euthyneura</taxon>
        <taxon>Panpulmonata</taxon>
        <taxon>Sacoglossa</taxon>
        <taxon>Placobranchoidea</taxon>
        <taxon>Plakobranchidae</taxon>
        <taxon>Elysia</taxon>
    </lineage>
</organism>
<gene>
    <name evidence="1" type="ORF">EGW08_003068</name>
</gene>
<protein>
    <submittedName>
        <fullName evidence="1">Uncharacterized protein</fullName>
    </submittedName>
</protein>
<feature type="non-terminal residue" evidence="1">
    <location>
        <position position="181"/>
    </location>
</feature>
<reference evidence="1 2" key="1">
    <citation type="submission" date="2019-01" db="EMBL/GenBank/DDBJ databases">
        <title>A draft genome assembly of the solar-powered sea slug Elysia chlorotica.</title>
        <authorList>
            <person name="Cai H."/>
            <person name="Li Q."/>
            <person name="Fang X."/>
            <person name="Li J."/>
            <person name="Curtis N.E."/>
            <person name="Altenburger A."/>
            <person name="Shibata T."/>
            <person name="Feng M."/>
            <person name="Maeda T."/>
            <person name="Schwartz J.A."/>
            <person name="Shigenobu S."/>
            <person name="Lundholm N."/>
            <person name="Nishiyama T."/>
            <person name="Yang H."/>
            <person name="Hasebe M."/>
            <person name="Li S."/>
            <person name="Pierce S.K."/>
            <person name="Wang J."/>
        </authorList>
    </citation>
    <scope>NUCLEOTIDE SEQUENCE [LARGE SCALE GENOMIC DNA]</scope>
    <source>
        <strain evidence="1">EC2010</strain>
        <tissue evidence="1">Whole organism of an adult</tissue>
    </source>
</reference>
<name>A0A433U5R4_ELYCH</name>
<evidence type="ECO:0000313" key="2">
    <source>
        <dbReference type="Proteomes" id="UP000271974"/>
    </source>
</evidence>
<dbReference type="AlphaFoldDB" id="A0A433U5R4"/>
<evidence type="ECO:0000313" key="1">
    <source>
        <dbReference type="EMBL" id="RUS89189.1"/>
    </source>
</evidence>
<keyword evidence="2" id="KW-1185">Reference proteome</keyword>
<accession>A0A433U5R4</accession>
<proteinExistence type="predicted"/>
<dbReference type="OrthoDB" id="6152337at2759"/>
<dbReference type="EMBL" id="RQTK01000063">
    <property type="protein sequence ID" value="RUS89189.1"/>
    <property type="molecule type" value="Genomic_DNA"/>
</dbReference>